<reference evidence="2" key="1">
    <citation type="submission" date="2020-11" db="EMBL/GenBank/DDBJ databases">
        <authorList>
            <consortium name="DOE Joint Genome Institute"/>
            <person name="Ahrendt S."/>
            <person name="Riley R."/>
            <person name="Andreopoulos W."/>
            <person name="Labutti K."/>
            <person name="Pangilinan J."/>
            <person name="Ruiz-Duenas F.J."/>
            <person name="Barrasa J.M."/>
            <person name="Sanchez-Garcia M."/>
            <person name="Camarero S."/>
            <person name="Miyauchi S."/>
            <person name="Serrano A."/>
            <person name="Linde D."/>
            <person name="Babiker R."/>
            <person name="Drula E."/>
            <person name="Ayuso-Fernandez I."/>
            <person name="Pacheco R."/>
            <person name="Padilla G."/>
            <person name="Ferreira P."/>
            <person name="Barriuso J."/>
            <person name="Kellner H."/>
            <person name="Castanera R."/>
            <person name="Alfaro M."/>
            <person name="Ramirez L."/>
            <person name="Pisabarro A.G."/>
            <person name="Kuo A."/>
            <person name="Tritt A."/>
            <person name="Lipzen A."/>
            <person name="He G."/>
            <person name="Yan M."/>
            <person name="Ng V."/>
            <person name="Cullen D."/>
            <person name="Martin F."/>
            <person name="Rosso M.-N."/>
            <person name="Henrissat B."/>
            <person name="Hibbett D."/>
            <person name="Martinez A.T."/>
            <person name="Grigoriev I.V."/>
        </authorList>
    </citation>
    <scope>NUCLEOTIDE SEQUENCE</scope>
    <source>
        <strain evidence="2">CBS 506.95</strain>
    </source>
</reference>
<keyword evidence="3" id="KW-1185">Reference proteome</keyword>
<proteinExistence type="predicted"/>
<feature type="signal peptide" evidence="1">
    <location>
        <begin position="1"/>
        <end position="20"/>
    </location>
</feature>
<organism evidence="2 3">
    <name type="scientific">Crepidotus variabilis</name>
    <dbReference type="NCBI Taxonomy" id="179855"/>
    <lineage>
        <taxon>Eukaryota</taxon>
        <taxon>Fungi</taxon>
        <taxon>Dikarya</taxon>
        <taxon>Basidiomycota</taxon>
        <taxon>Agaricomycotina</taxon>
        <taxon>Agaricomycetes</taxon>
        <taxon>Agaricomycetidae</taxon>
        <taxon>Agaricales</taxon>
        <taxon>Agaricineae</taxon>
        <taxon>Crepidotaceae</taxon>
        <taxon>Crepidotus</taxon>
    </lineage>
</organism>
<evidence type="ECO:0008006" key="4">
    <source>
        <dbReference type="Google" id="ProtNLM"/>
    </source>
</evidence>
<dbReference type="AlphaFoldDB" id="A0A9P6E4F4"/>
<accession>A0A9P6E4F4</accession>
<dbReference type="EMBL" id="MU157948">
    <property type="protein sequence ID" value="KAF9522374.1"/>
    <property type="molecule type" value="Genomic_DNA"/>
</dbReference>
<protein>
    <recommendedName>
        <fullName evidence="4">RxLR effector protein</fullName>
    </recommendedName>
</protein>
<evidence type="ECO:0000313" key="3">
    <source>
        <dbReference type="Proteomes" id="UP000807306"/>
    </source>
</evidence>
<comment type="caution">
    <text evidence="2">The sequence shown here is derived from an EMBL/GenBank/DDBJ whole genome shotgun (WGS) entry which is preliminary data.</text>
</comment>
<keyword evidence="1" id="KW-0732">Signal</keyword>
<evidence type="ECO:0000313" key="2">
    <source>
        <dbReference type="EMBL" id="KAF9522374.1"/>
    </source>
</evidence>
<evidence type="ECO:0000256" key="1">
    <source>
        <dbReference type="SAM" id="SignalP"/>
    </source>
</evidence>
<sequence>MVKVASTLFFTALIAAPAFAAVINAEHLQGREVTDQALFGRDLSETEATEYVRELGDLYTRMPEEDTDLLVRDLETDLEARSPNKAKNFFKKLWGGIKKVGSIFLRENEAEQLDEVAAREFDDEVEARDFDEPEFEARDFEDEEEMAAREYDDDLLERDFEIDEDLMERDVSDLEELD</sequence>
<dbReference type="OrthoDB" id="3011453at2759"/>
<gene>
    <name evidence="2" type="ORF">CPB83DRAFT_864556</name>
</gene>
<feature type="chain" id="PRO_5040135139" description="RxLR effector protein" evidence="1">
    <location>
        <begin position="21"/>
        <end position="178"/>
    </location>
</feature>
<dbReference type="Proteomes" id="UP000807306">
    <property type="component" value="Unassembled WGS sequence"/>
</dbReference>
<name>A0A9P6E4F4_9AGAR</name>